<dbReference type="SUPFAM" id="SSF109604">
    <property type="entry name" value="HD-domain/PDEase-like"/>
    <property type="match status" value="1"/>
</dbReference>
<name>A0A1Y0I155_9GAMM</name>
<dbReference type="Gene3D" id="1.10.3210.10">
    <property type="entry name" value="Hypothetical protein af1432"/>
    <property type="match status" value="1"/>
</dbReference>
<dbReference type="Proteomes" id="UP000196027">
    <property type="component" value="Chromosome"/>
</dbReference>
<dbReference type="OrthoDB" id="9812744at2"/>
<evidence type="ECO:0000313" key="2">
    <source>
        <dbReference type="Proteomes" id="UP000196027"/>
    </source>
</evidence>
<dbReference type="EMBL" id="CP021425">
    <property type="protein sequence ID" value="ARU54187.1"/>
    <property type="molecule type" value="Genomic_DNA"/>
</dbReference>
<evidence type="ECO:0000313" key="1">
    <source>
        <dbReference type="EMBL" id="ARU54187.1"/>
    </source>
</evidence>
<reference evidence="1 2" key="1">
    <citation type="submission" date="2017-05" db="EMBL/GenBank/DDBJ databases">
        <title>Genomic insights into alkan degradation activity of Oleiphilus messinensis.</title>
        <authorList>
            <person name="Kozyavkin S.A."/>
            <person name="Slesarev A.I."/>
            <person name="Golyshin P.N."/>
            <person name="Korzhenkov A."/>
            <person name="Golyshina O.N."/>
            <person name="Toshchakov S.V."/>
        </authorList>
    </citation>
    <scope>NUCLEOTIDE SEQUENCE [LARGE SCALE GENOMIC DNA]</scope>
    <source>
        <strain evidence="1 2">ME102</strain>
    </source>
</reference>
<dbReference type="GO" id="GO:0016787">
    <property type="term" value="F:hydrolase activity"/>
    <property type="evidence" value="ECO:0007669"/>
    <property type="project" value="UniProtKB-KW"/>
</dbReference>
<sequence length="232" mass="26709">MLTLRDIVRSGHVVRWNSVKHGRPQYLAEHHYMVTMIARALARKILSADYYTTEKQILLVDYCLNHDLPELLAGDLPSVSKRKLEMMLGEKSAVFKELDYEIHPPLRKLDQKIKDTPLAVIAKLADWADAIIYIQQEGAGNFETKICRQIIDALIQSMPDDLGVTENLKAHMEQFFSQPLTHTHGIELKLLKAYQEKVEQAQVRFPEFDWKPAHGVLSELLEGEDAQIKFEY</sequence>
<protein>
    <submittedName>
        <fullName evidence="1">Metal-dependent phosphohydrolase HD region</fullName>
    </submittedName>
</protein>
<accession>A0A1Y0I155</accession>
<dbReference type="Pfam" id="PF12917">
    <property type="entry name" value="YfbR-like"/>
    <property type="match status" value="1"/>
</dbReference>
<gene>
    <name evidence="1" type="ORF">OLMES_0078</name>
</gene>
<keyword evidence="1" id="KW-0378">Hydrolase</keyword>
<proteinExistence type="predicted"/>
<dbReference type="AlphaFoldDB" id="A0A1Y0I155"/>
<dbReference type="RefSeq" id="WP_087459416.1">
    <property type="nucleotide sequence ID" value="NZ_CP021425.1"/>
</dbReference>
<organism evidence="1 2">
    <name type="scientific">Oleiphilus messinensis</name>
    <dbReference type="NCBI Taxonomy" id="141451"/>
    <lineage>
        <taxon>Bacteria</taxon>
        <taxon>Pseudomonadati</taxon>
        <taxon>Pseudomonadota</taxon>
        <taxon>Gammaproteobacteria</taxon>
        <taxon>Oceanospirillales</taxon>
        <taxon>Oleiphilaceae</taxon>
        <taxon>Oleiphilus</taxon>
    </lineage>
</organism>
<keyword evidence="2" id="KW-1185">Reference proteome</keyword>
<dbReference type="KEGG" id="ome:OLMES_0078"/>